<gene>
    <name evidence="1" type="ORF">A2924_00570</name>
</gene>
<sequence length="236" mass="27618">MRGDQPSKTKKAERLFFELTLNANFVTDVKKIRSLFMIPENGFSAKENVEKWIAQKEIYSLKLYEHHFHQEELLRKYGLPSTPDLMHLLEDYLLSNGLIKTTNDVGNLSFALQSASSEEIKRHGRPFVKLWIFEMASRENVLDYIRRHWKIIKFIQNENKAFKRISPVINKVLIQRALELDKLPIKNLRSIAKVSTGNKSYKYSVISRILNNDGYSTTEGSIKKLVQRHKKQMRGH</sequence>
<evidence type="ECO:0000313" key="2">
    <source>
        <dbReference type="Proteomes" id="UP000178046"/>
    </source>
</evidence>
<name>A0A1F5X4V7_9BACT</name>
<protein>
    <submittedName>
        <fullName evidence="1">Uncharacterized protein</fullName>
    </submittedName>
</protein>
<evidence type="ECO:0000313" key="1">
    <source>
        <dbReference type="EMBL" id="OGF82907.1"/>
    </source>
</evidence>
<reference evidence="1 2" key="1">
    <citation type="journal article" date="2016" name="Nat. Commun.">
        <title>Thousands of microbial genomes shed light on interconnected biogeochemical processes in an aquifer system.</title>
        <authorList>
            <person name="Anantharaman K."/>
            <person name="Brown C.T."/>
            <person name="Hug L.A."/>
            <person name="Sharon I."/>
            <person name="Castelle C.J."/>
            <person name="Probst A.J."/>
            <person name="Thomas B.C."/>
            <person name="Singh A."/>
            <person name="Wilkins M.J."/>
            <person name="Karaoz U."/>
            <person name="Brodie E.L."/>
            <person name="Williams K.H."/>
            <person name="Hubbard S.S."/>
            <person name="Banfield J.F."/>
        </authorList>
    </citation>
    <scope>NUCLEOTIDE SEQUENCE [LARGE SCALE GENOMIC DNA]</scope>
</reference>
<dbReference type="AlphaFoldDB" id="A0A1F5X4V7"/>
<organism evidence="1 2">
    <name type="scientific">Candidatus Giovannonibacteria bacterium RIFCSPLOWO2_01_FULL_44_16</name>
    <dbReference type="NCBI Taxonomy" id="1798348"/>
    <lineage>
        <taxon>Bacteria</taxon>
        <taxon>Candidatus Giovannoniibacteriota</taxon>
    </lineage>
</organism>
<accession>A0A1F5X4V7</accession>
<proteinExistence type="predicted"/>
<dbReference type="EMBL" id="MFIA01000011">
    <property type="protein sequence ID" value="OGF82907.1"/>
    <property type="molecule type" value="Genomic_DNA"/>
</dbReference>
<dbReference type="Proteomes" id="UP000178046">
    <property type="component" value="Unassembled WGS sequence"/>
</dbReference>
<comment type="caution">
    <text evidence="1">The sequence shown here is derived from an EMBL/GenBank/DDBJ whole genome shotgun (WGS) entry which is preliminary data.</text>
</comment>